<dbReference type="Proteomes" id="UP000798662">
    <property type="component" value="Chromosome 2"/>
</dbReference>
<gene>
    <name evidence="1" type="ORF">I4F81_008263</name>
</gene>
<comment type="caution">
    <text evidence="1">The sequence shown here is derived from an EMBL/GenBank/DDBJ whole genome shotgun (WGS) entry which is preliminary data.</text>
</comment>
<name>A0ACC3C790_PYRYE</name>
<protein>
    <submittedName>
        <fullName evidence="1">Uncharacterized protein</fullName>
    </submittedName>
</protein>
<accession>A0ACC3C790</accession>
<evidence type="ECO:0000313" key="1">
    <source>
        <dbReference type="EMBL" id="KAK1865738.1"/>
    </source>
</evidence>
<dbReference type="EMBL" id="CM020619">
    <property type="protein sequence ID" value="KAK1865738.1"/>
    <property type="molecule type" value="Genomic_DNA"/>
</dbReference>
<keyword evidence="2" id="KW-1185">Reference proteome</keyword>
<reference evidence="1" key="1">
    <citation type="submission" date="2019-11" db="EMBL/GenBank/DDBJ databases">
        <title>Nori genome reveals adaptations in red seaweeds to the harsh intertidal environment.</title>
        <authorList>
            <person name="Wang D."/>
            <person name="Mao Y."/>
        </authorList>
    </citation>
    <scope>NUCLEOTIDE SEQUENCE</scope>
    <source>
        <tissue evidence="1">Gametophyte</tissue>
    </source>
</reference>
<organism evidence="1 2">
    <name type="scientific">Pyropia yezoensis</name>
    <name type="common">Susabi-nori</name>
    <name type="synonym">Porphyra yezoensis</name>
    <dbReference type="NCBI Taxonomy" id="2788"/>
    <lineage>
        <taxon>Eukaryota</taxon>
        <taxon>Rhodophyta</taxon>
        <taxon>Bangiophyceae</taxon>
        <taxon>Bangiales</taxon>
        <taxon>Bangiaceae</taxon>
        <taxon>Pyropia</taxon>
    </lineage>
</organism>
<evidence type="ECO:0000313" key="2">
    <source>
        <dbReference type="Proteomes" id="UP000798662"/>
    </source>
</evidence>
<proteinExistence type="predicted"/>
<sequence length="317" mass="32606">MYLFRRSSPGKGLDELVDLDGGDLDGGDLELGWPPLNATAALVADGTAAPGRNRLLGGGRWLAGAHPGHALATGAAIVLPLALFYAVPVRYLFADVSLTAGAAVAAAVGAPAVIAVWAFVATATDDPGILLRSAEAPADADGGGAGSVAGSILSGRGSSTVLGGAAGRGRRVKQVLLHGVAVKVKYCETCRIWRPPRAHHCSVCNNCYAHYDHHCAWLGTCVARRNYRTFYLFIVTLTLVSGAVIGACVWAVVAQVGRTPKPPLAALWVALSTTPVAVTVLLIPYATLACLFTSALVGLHTGLPPVLARRAAAPLPE</sequence>